<protein>
    <submittedName>
        <fullName evidence="2">Uncharacterized protein</fullName>
    </submittedName>
</protein>
<name>A0A844Z9X2_9SPHN</name>
<evidence type="ECO:0000313" key="2">
    <source>
        <dbReference type="EMBL" id="MXO85381.1"/>
    </source>
</evidence>
<accession>A0A844Z9X2</accession>
<dbReference type="AlphaFoldDB" id="A0A844Z9X2"/>
<feature type="transmembrane region" description="Helical" evidence="1">
    <location>
        <begin position="241"/>
        <end position="268"/>
    </location>
</feature>
<evidence type="ECO:0000256" key="1">
    <source>
        <dbReference type="SAM" id="Phobius"/>
    </source>
</evidence>
<proteinExistence type="predicted"/>
<keyword evidence="1" id="KW-1133">Transmembrane helix</keyword>
<feature type="transmembrane region" description="Helical" evidence="1">
    <location>
        <begin position="203"/>
        <end position="221"/>
    </location>
</feature>
<feature type="transmembrane region" description="Helical" evidence="1">
    <location>
        <begin position="150"/>
        <end position="168"/>
    </location>
</feature>
<feature type="transmembrane region" description="Helical" evidence="1">
    <location>
        <begin position="180"/>
        <end position="197"/>
    </location>
</feature>
<reference evidence="2 3" key="1">
    <citation type="submission" date="2019-12" db="EMBL/GenBank/DDBJ databases">
        <title>Genomic-based taxomic classification of the family Erythrobacteraceae.</title>
        <authorList>
            <person name="Xu L."/>
        </authorList>
    </citation>
    <scope>NUCLEOTIDE SEQUENCE [LARGE SCALE GENOMIC DNA]</scope>
    <source>
        <strain evidence="2 3">MCCC 1A09962</strain>
    </source>
</reference>
<feature type="transmembrane region" description="Helical" evidence="1">
    <location>
        <begin position="123"/>
        <end position="144"/>
    </location>
</feature>
<keyword evidence="3" id="KW-1185">Reference proteome</keyword>
<keyword evidence="1" id="KW-0472">Membrane</keyword>
<comment type="caution">
    <text evidence="2">The sequence shown here is derived from an EMBL/GenBank/DDBJ whole genome shotgun (WGS) entry which is preliminary data.</text>
</comment>
<sequence length="278" mass="30892">MAVPADEKGDEHERIDAKRRWFGLAMIRGHLAQSLHDFPEDIDATSTLLRLALQDGTPILSDIVKEQEDYFLLPFATSEQRGNFEEREFATVVTPVRFSQPLKGVAQRVALSVASKGLPEGSIVRQVSLISLVLCATILLALYFELVAAALFLCAVGTAMIYAASTIDKLRNFGATRSRINTMLLGFELLAIAIVSLQPETGFSLVRIFAGVVLFGTLYIAQSKDTRWLEMLKDRATLFLFLSMAALVDQLLHTVMVLCVYVIAVLLWHDRETRITTD</sequence>
<dbReference type="EMBL" id="WTYW01000001">
    <property type="protein sequence ID" value="MXO85381.1"/>
    <property type="molecule type" value="Genomic_DNA"/>
</dbReference>
<keyword evidence="1" id="KW-0812">Transmembrane</keyword>
<evidence type="ECO:0000313" key="3">
    <source>
        <dbReference type="Proteomes" id="UP000433104"/>
    </source>
</evidence>
<dbReference type="OrthoDB" id="8477220at2"/>
<gene>
    <name evidence="2" type="ORF">GRI38_05000</name>
</gene>
<organism evidence="2 3">
    <name type="scientific">Parapontixanthobacter aurantiacus</name>
    <dbReference type="NCBI Taxonomy" id="1463599"/>
    <lineage>
        <taxon>Bacteria</taxon>
        <taxon>Pseudomonadati</taxon>
        <taxon>Pseudomonadota</taxon>
        <taxon>Alphaproteobacteria</taxon>
        <taxon>Sphingomonadales</taxon>
        <taxon>Erythrobacteraceae</taxon>
        <taxon>Parapontixanthobacter</taxon>
    </lineage>
</organism>
<dbReference type="Proteomes" id="UP000433104">
    <property type="component" value="Unassembled WGS sequence"/>
</dbReference>
<dbReference type="RefSeq" id="WP_160681789.1">
    <property type="nucleotide sequence ID" value="NZ_WTYW01000001.1"/>
</dbReference>